<dbReference type="RefSeq" id="WP_025074010.1">
    <property type="nucleotide sequence ID" value="NZ_FQVD01000003.1"/>
</dbReference>
<sequence>MKKILNALFLTLLAVITFSGCSDVPAPYDIKEGGDDSELVGDGSKNNPYDVTSYLIKKSGTDIWVEGYIVGCMNNKYDGVDASGEPVFAGNEFVTSNFNVNTNIVIAATTSETSTAKIIAVKLPAGDLRDKLNVKDNNGNLGMSVKIKGNYASKYCGVTGLIDITAAVLHTSTGDVEIGDGSSEGPTDAYINESFKSSLGGFTSVSVSGTLSWINDYSSAMIKGGSAEGKFPSETWLVAPTINLSQETEAYITFKHAINYADAATIKDYHQLMISKDYTGNVSQATWTNLPIVMASGNSFTFVSSGNVGIPAEFIGQSSVTIALKYTSTEVTGSTWEVQNFVVAHGKGEEIVDPEPPVTDNSKDNPYDVTKALTLTSTNGTAIAWVKGYIVGGVKNGNDANTVDAPEDVVFGLDDIRNSAILIAASKEETDYTKCMVIGFGKDSPTAKPALNLVDNPDNLGKEVVILGTLKYAFGAPGMKTITDFEFLEGGSDPEPTGPVYTSNITLPAKDWSNSSDAAYGGIVKIGTEETEYPIVKLGTTKLAGVWSSPVLGAAKTKLAFYAVGWKGKSGILKVTIENGGTFEGGEATKQIDLAGNIGATSNSPFTITPADSDYYEFTLTGITATSTIKFNTAEEAADKRAIIFGINVN</sequence>
<dbReference type="Proteomes" id="UP000184436">
    <property type="component" value="Unassembled WGS sequence"/>
</dbReference>
<accession>A0A1M4U597</accession>
<protein>
    <recommendedName>
        <fullName evidence="2">Endonuclease YhcR N-terminal domain-containing protein</fullName>
    </recommendedName>
</protein>
<dbReference type="STRING" id="871325.SAMN05444349_10324"/>
<keyword evidence="1" id="KW-0732">Signal</keyword>
<evidence type="ECO:0000313" key="3">
    <source>
        <dbReference type="EMBL" id="SHE51824.1"/>
    </source>
</evidence>
<dbReference type="OrthoDB" id="1026643at2"/>
<feature type="chain" id="PRO_5030031072" description="Endonuclease YhcR N-terminal domain-containing protein" evidence="1">
    <location>
        <begin position="23"/>
        <end position="650"/>
    </location>
</feature>
<feature type="domain" description="Endonuclease YhcR N-terminal" evidence="2">
    <location>
        <begin position="49"/>
        <end position="168"/>
    </location>
</feature>
<evidence type="ECO:0000259" key="2">
    <source>
        <dbReference type="Pfam" id="PF19886"/>
    </source>
</evidence>
<proteinExistence type="predicted"/>
<dbReference type="Pfam" id="PF19886">
    <property type="entry name" value="DUF6359"/>
    <property type="match status" value="2"/>
</dbReference>
<name>A0A1M4U597_9BACE</name>
<evidence type="ECO:0000313" key="4">
    <source>
        <dbReference type="Proteomes" id="UP000184436"/>
    </source>
</evidence>
<dbReference type="PROSITE" id="PS51257">
    <property type="entry name" value="PROKAR_LIPOPROTEIN"/>
    <property type="match status" value="1"/>
</dbReference>
<gene>
    <name evidence="3" type="ORF">SAMN05444349_10324</name>
</gene>
<reference evidence="3 4" key="1">
    <citation type="submission" date="2016-11" db="EMBL/GenBank/DDBJ databases">
        <authorList>
            <person name="Jaros S."/>
            <person name="Januszkiewicz K."/>
            <person name="Wedrychowicz H."/>
        </authorList>
    </citation>
    <scope>NUCLEOTIDE SEQUENCE [LARGE SCALE GENOMIC DNA]</scope>
    <source>
        <strain evidence="3 4">DSM 26883</strain>
    </source>
</reference>
<organism evidence="3 4">
    <name type="scientific">Bacteroides faecichinchillae</name>
    <dbReference type="NCBI Taxonomy" id="871325"/>
    <lineage>
        <taxon>Bacteria</taxon>
        <taxon>Pseudomonadati</taxon>
        <taxon>Bacteroidota</taxon>
        <taxon>Bacteroidia</taxon>
        <taxon>Bacteroidales</taxon>
        <taxon>Bacteroidaceae</taxon>
        <taxon>Bacteroides</taxon>
    </lineage>
</organism>
<feature type="domain" description="Endonuclease YhcR N-terminal" evidence="2">
    <location>
        <begin position="367"/>
        <end position="487"/>
    </location>
</feature>
<dbReference type="EMBL" id="FQVD01000003">
    <property type="protein sequence ID" value="SHE51824.1"/>
    <property type="molecule type" value="Genomic_DNA"/>
</dbReference>
<dbReference type="InterPro" id="IPR045939">
    <property type="entry name" value="YhcR_N"/>
</dbReference>
<keyword evidence="4" id="KW-1185">Reference proteome</keyword>
<dbReference type="AlphaFoldDB" id="A0A1M4U597"/>
<feature type="signal peptide" evidence="1">
    <location>
        <begin position="1"/>
        <end position="22"/>
    </location>
</feature>
<dbReference type="NCBIfam" id="NF038128">
    <property type="entry name" value="choice_anch_J"/>
    <property type="match status" value="1"/>
</dbReference>
<evidence type="ECO:0000256" key="1">
    <source>
        <dbReference type="SAM" id="SignalP"/>
    </source>
</evidence>